<evidence type="ECO:0000256" key="1">
    <source>
        <dbReference type="SAM" id="SignalP"/>
    </source>
</evidence>
<organism evidence="3 4">
    <name type="scientific">Aquabacterium commune</name>
    <dbReference type="NCBI Taxonomy" id="70586"/>
    <lineage>
        <taxon>Bacteria</taxon>
        <taxon>Pseudomonadati</taxon>
        <taxon>Pseudomonadota</taxon>
        <taxon>Betaproteobacteria</taxon>
        <taxon>Burkholderiales</taxon>
        <taxon>Aquabacterium</taxon>
    </lineage>
</organism>
<dbReference type="PANTHER" id="PTHR47698:SF2">
    <property type="entry name" value="FATTY-ACID-BINDING PROTEIN 3, CHLOROPLASTIC"/>
    <property type="match status" value="1"/>
</dbReference>
<dbReference type="GO" id="GO:0016872">
    <property type="term" value="F:intramolecular lyase activity"/>
    <property type="evidence" value="ECO:0007669"/>
    <property type="project" value="InterPro"/>
</dbReference>
<evidence type="ECO:0000313" key="4">
    <source>
        <dbReference type="Proteomes" id="UP000294593"/>
    </source>
</evidence>
<keyword evidence="3" id="KW-0413">Isomerase</keyword>
<dbReference type="PANTHER" id="PTHR47698">
    <property type="entry name" value="FATTY-ACID-BINDING PROTEIN 3, CHLOROPLASTIC"/>
    <property type="match status" value="1"/>
</dbReference>
<keyword evidence="1" id="KW-0732">Signal</keyword>
<name>A0A4R6RED2_9BURK</name>
<evidence type="ECO:0000259" key="2">
    <source>
        <dbReference type="Pfam" id="PF16036"/>
    </source>
</evidence>
<proteinExistence type="predicted"/>
<gene>
    <name evidence="3" type="ORF">EV672_103232</name>
</gene>
<dbReference type="AlphaFoldDB" id="A0A4R6RED2"/>
<evidence type="ECO:0000313" key="3">
    <source>
        <dbReference type="EMBL" id="TDP84661.1"/>
    </source>
</evidence>
<dbReference type="Gene3D" id="3.50.70.10">
    <property type="match status" value="1"/>
</dbReference>
<feature type="chain" id="PRO_5020697746" evidence="1">
    <location>
        <begin position="31"/>
        <end position="202"/>
    </location>
</feature>
<dbReference type="InterPro" id="IPR016088">
    <property type="entry name" value="Chalcone_isomerase_3-sand"/>
</dbReference>
<keyword evidence="4" id="KW-1185">Reference proteome</keyword>
<sequence length="202" mass="21692">MSRFSRMPQFPSLAGLLLALTCLASTPAWAAREVRGVKFADSSPLGGQVLQLNGVGVRVKVVLDIYAAGLYLPRKEAAVASILDMPGPKSMHIVLLRDLTGEDFADAMVKGFRKNNSDSDNAKYLPRIEAIRDTMLTFGNVKKGTSIHIDFVPGAGTRALIGGVQKGNDIPGEDFYAALLKIWLGNHPVDTSLKEDLLGGAR</sequence>
<dbReference type="OrthoDB" id="9795336at2"/>
<feature type="signal peptide" evidence="1">
    <location>
        <begin position="1"/>
        <end position="30"/>
    </location>
</feature>
<protein>
    <submittedName>
        <fullName evidence="3">Chalcone isomerase-like protein</fullName>
    </submittedName>
</protein>
<dbReference type="SUPFAM" id="SSF54626">
    <property type="entry name" value="Chalcone isomerase"/>
    <property type="match status" value="1"/>
</dbReference>
<comment type="caution">
    <text evidence="3">The sequence shown here is derived from an EMBL/GenBank/DDBJ whole genome shotgun (WGS) entry which is preliminary data.</text>
</comment>
<feature type="domain" description="Chalcone isomerase" evidence="2">
    <location>
        <begin position="31"/>
        <end position="199"/>
    </location>
</feature>
<dbReference type="InterPro" id="IPR036298">
    <property type="entry name" value="Chalcone_isomerase_sf"/>
</dbReference>
<dbReference type="Proteomes" id="UP000294593">
    <property type="component" value="Unassembled WGS sequence"/>
</dbReference>
<reference evidence="3 4" key="1">
    <citation type="submission" date="2019-03" db="EMBL/GenBank/DDBJ databases">
        <title>Genomic Encyclopedia of Type Strains, Phase IV (KMG-IV): sequencing the most valuable type-strain genomes for metagenomic binning, comparative biology and taxonomic classification.</title>
        <authorList>
            <person name="Goeker M."/>
        </authorList>
    </citation>
    <scope>NUCLEOTIDE SEQUENCE [LARGE SCALE GENOMIC DNA]</scope>
    <source>
        <strain evidence="3 4">DSM 11901</strain>
    </source>
</reference>
<accession>A0A4R6RED2</accession>
<dbReference type="Pfam" id="PF16036">
    <property type="entry name" value="Chalcone_3"/>
    <property type="match status" value="1"/>
</dbReference>
<dbReference type="InterPro" id="IPR016087">
    <property type="entry name" value="Chalcone_isomerase"/>
</dbReference>
<dbReference type="EMBL" id="SNXW01000003">
    <property type="protein sequence ID" value="TDP84661.1"/>
    <property type="molecule type" value="Genomic_DNA"/>
</dbReference>